<dbReference type="InterPro" id="IPR011057">
    <property type="entry name" value="Mss4-like_sf"/>
</dbReference>
<sequence length="146" mass="15942">MSRTASCLCGGVKVEMRGDPIMKNLCHCTSCQKSFGAAFGSLAAYTVEQVTFTESEPSVLKTYTDRSPESGDVLNRSFCGKCGSPVRVQTGKRPDVLVVPVGIIDGDKADFKPELEFYCRGRVDWVDPIENTKAFETMPPTYPATD</sequence>
<dbReference type="PANTHER" id="PTHR33337:SF40">
    <property type="entry name" value="CENP-V_GFA DOMAIN-CONTAINING PROTEIN-RELATED"/>
    <property type="match status" value="1"/>
</dbReference>
<dbReference type="GO" id="GO:0046872">
    <property type="term" value="F:metal ion binding"/>
    <property type="evidence" value="ECO:0007669"/>
    <property type="project" value="UniProtKB-KW"/>
</dbReference>
<dbReference type="STRING" id="2512241.A0A553IDH4"/>
<feature type="domain" description="CENP-V/GFA" evidence="5">
    <location>
        <begin position="3"/>
        <end position="126"/>
    </location>
</feature>
<evidence type="ECO:0000313" key="6">
    <source>
        <dbReference type="EMBL" id="TRX98244.1"/>
    </source>
</evidence>
<gene>
    <name evidence="6" type="ORF">FHL15_000889</name>
</gene>
<evidence type="ECO:0000313" key="7">
    <source>
        <dbReference type="Proteomes" id="UP000319160"/>
    </source>
</evidence>
<dbReference type="AlphaFoldDB" id="A0A553IDH4"/>
<dbReference type="PANTHER" id="PTHR33337">
    <property type="entry name" value="GFA DOMAIN-CONTAINING PROTEIN"/>
    <property type="match status" value="1"/>
</dbReference>
<dbReference type="Pfam" id="PF04828">
    <property type="entry name" value="GFA"/>
    <property type="match status" value="1"/>
</dbReference>
<protein>
    <recommendedName>
        <fullName evidence="5">CENP-V/GFA domain-containing protein</fullName>
    </recommendedName>
</protein>
<keyword evidence="2" id="KW-0479">Metal-binding</keyword>
<accession>A0A553IDH4</accession>
<keyword evidence="3" id="KW-0862">Zinc</keyword>
<dbReference type="SUPFAM" id="SSF51316">
    <property type="entry name" value="Mss4-like"/>
    <property type="match status" value="1"/>
</dbReference>
<reference evidence="7" key="1">
    <citation type="submission" date="2019-06" db="EMBL/GenBank/DDBJ databases">
        <title>Draft genome sequence of the griseofulvin-producing fungus Xylaria cubensis strain G536.</title>
        <authorList>
            <person name="Mead M.E."/>
            <person name="Raja H.A."/>
            <person name="Steenwyk J.L."/>
            <person name="Knowles S.L."/>
            <person name="Oberlies N.H."/>
            <person name="Rokas A."/>
        </authorList>
    </citation>
    <scope>NUCLEOTIDE SEQUENCE [LARGE SCALE GENOMIC DNA]</scope>
    <source>
        <strain evidence="7">G536</strain>
    </source>
</reference>
<dbReference type="PROSITE" id="PS51891">
    <property type="entry name" value="CENP_V_GFA"/>
    <property type="match status" value="1"/>
</dbReference>
<comment type="caution">
    <text evidence="6">The sequence shown here is derived from an EMBL/GenBank/DDBJ whole genome shotgun (WGS) entry which is preliminary data.</text>
</comment>
<evidence type="ECO:0000256" key="3">
    <source>
        <dbReference type="ARBA" id="ARBA00022833"/>
    </source>
</evidence>
<evidence type="ECO:0000259" key="5">
    <source>
        <dbReference type="PROSITE" id="PS51891"/>
    </source>
</evidence>
<keyword evidence="7" id="KW-1185">Reference proteome</keyword>
<dbReference type="Proteomes" id="UP000319160">
    <property type="component" value="Unassembled WGS sequence"/>
</dbReference>
<evidence type="ECO:0000256" key="2">
    <source>
        <dbReference type="ARBA" id="ARBA00022723"/>
    </source>
</evidence>
<comment type="similarity">
    <text evidence="1">Belongs to the Gfa family.</text>
</comment>
<evidence type="ECO:0000256" key="4">
    <source>
        <dbReference type="ARBA" id="ARBA00023239"/>
    </source>
</evidence>
<proteinExistence type="inferred from homology"/>
<dbReference type="OrthoDB" id="428768at2759"/>
<evidence type="ECO:0000256" key="1">
    <source>
        <dbReference type="ARBA" id="ARBA00005495"/>
    </source>
</evidence>
<dbReference type="InterPro" id="IPR006913">
    <property type="entry name" value="CENP-V/GFA"/>
</dbReference>
<dbReference type="EMBL" id="VFLP01000003">
    <property type="protein sequence ID" value="TRX98244.1"/>
    <property type="molecule type" value="Genomic_DNA"/>
</dbReference>
<keyword evidence="4" id="KW-0456">Lyase</keyword>
<organism evidence="6 7">
    <name type="scientific">Xylaria flabelliformis</name>
    <dbReference type="NCBI Taxonomy" id="2512241"/>
    <lineage>
        <taxon>Eukaryota</taxon>
        <taxon>Fungi</taxon>
        <taxon>Dikarya</taxon>
        <taxon>Ascomycota</taxon>
        <taxon>Pezizomycotina</taxon>
        <taxon>Sordariomycetes</taxon>
        <taxon>Xylariomycetidae</taxon>
        <taxon>Xylariales</taxon>
        <taxon>Xylariaceae</taxon>
        <taxon>Xylaria</taxon>
    </lineage>
</organism>
<dbReference type="GO" id="GO:0016846">
    <property type="term" value="F:carbon-sulfur lyase activity"/>
    <property type="evidence" value="ECO:0007669"/>
    <property type="project" value="InterPro"/>
</dbReference>
<name>A0A553IDH4_9PEZI</name>
<dbReference type="Gene3D" id="3.90.1590.10">
    <property type="entry name" value="glutathione-dependent formaldehyde- activating enzyme (gfa)"/>
    <property type="match status" value="1"/>
</dbReference>